<dbReference type="CDD" id="cd07377">
    <property type="entry name" value="WHTH_GntR"/>
    <property type="match status" value="1"/>
</dbReference>
<dbReference type="SMART" id="SM00895">
    <property type="entry name" value="FCD"/>
    <property type="match status" value="1"/>
</dbReference>
<evidence type="ECO:0000313" key="6">
    <source>
        <dbReference type="Proteomes" id="UP000184196"/>
    </source>
</evidence>
<dbReference type="PRINTS" id="PR00035">
    <property type="entry name" value="HTHGNTR"/>
</dbReference>
<reference evidence="6" key="1">
    <citation type="submission" date="2016-11" db="EMBL/GenBank/DDBJ databases">
        <authorList>
            <person name="Varghese N."/>
            <person name="Submissions S."/>
        </authorList>
    </citation>
    <scope>NUCLEOTIDE SEQUENCE [LARGE SCALE GENOMIC DNA]</scope>
    <source>
        <strain evidence="6">DSM 11792</strain>
    </source>
</reference>
<dbReference type="Pfam" id="PF00392">
    <property type="entry name" value="GntR"/>
    <property type="match status" value="1"/>
</dbReference>
<dbReference type="Gene3D" id="1.10.10.10">
    <property type="entry name" value="Winged helix-like DNA-binding domain superfamily/Winged helix DNA-binding domain"/>
    <property type="match status" value="1"/>
</dbReference>
<dbReference type="PANTHER" id="PTHR43537">
    <property type="entry name" value="TRANSCRIPTIONAL REGULATOR, GNTR FAMILY"/>
    <property type="match status" value="1"/>
</dbReference>
<keyword evidence="5" id="KW-0670">Pyruvate</keyword>
<keyword evidence="6" id="KW-1185">Reference proteome</keyword>
<dbReference type="Pfam" id="PF07729">
    <property type="entry name" value="FCD"/>
    <property type="match status" value="1"/>
</dbReference>
<dbReference type="PROSITE" id="PS50949">
    <property type="entry name" value="HTH_GNTR"/>
    <property type="match status" value="1"/>
</dbReference>
<organism evidence="5 6">
    <name type="scientific">Desulfofundulus australicus DSM 11792</name>
    <dbReference type="NCBI Taxonomy" id="1121425"/>
    <lineage>
        <taxon>Bacteria</taxon>
        <taxon>Bacillati</taxon>
        <taxon>Bacillota</taxon>
        <taxon>Clostridia</taxon>
        <taxon>Eubacteriales</taxon>
        <taxon>Peptococcaceae</taxon>
        <taxon>Desulfofundulus</taxon>
    </lineage>
</organism>
<dbReference type="Proteomes" id="UP000184196">
    <property type="component" value="Unassembled WGS sequence"/>
</dbReference>
<dbReference type="OrthoDB" id="9799482at2"/>
<accession>A0A1M4SHJ6</accession>
<evidence type="ECO:0000256" key="1">
    <source>
        <dbReference type="ARBA" id="ARBA00023015"/>
    </source>
</evidence>
<dbReference type="GO" id="GO:0003677">
    <property type="term" value="F:DNA binding"/>
    <property type="evidence" value="ECO:0007669"/>
    <property type="project" value="UniProtKB-KW"/>
</dbReference>
<dbReference type="Gene3D" id="1.20.120.530">
    <property type="entry name" value="GntR ligand-binding domain-like"/>
    <property type="match status" value="1"/>
</dbReference>
<proteinExistence type="predicted"/>
<dbReference type="EMBL" id="FQUW01000004">
    <property type="protein sequence ID" value="SHE31666.1"/>
    <property type="molecule type" value="Genomic_DNA"/>
</dbReference>
<dbReference type="AlphaFoldDB" id="A0A1M4SHJ6"/>
<protein>
    <submittedName>
        <fullName evidence="5">GntR family transcriptional regulator, transcriptional repressor for pyruvate dehydrogenase complex</fullName>
    </submittedName>
</protein>
<dbReference type="InterPro" id="IPR000524">
    <property type="entry name" value="Tscrpt_reg_HTH_GntR"/>
</dbReference>
<dbReference type="GO" id="GO:0003700">
    <property type="term" value="F:DNA-binding transcription factor activity"/>
    <property type="evidence" value="ECO:0007669"/>
    <property type="project" value="InterPro"/>
</dbReference>
<dbReference type="InterPro" id="IPR036390">
    <property type="entry name" value="WH_DNA-bd_sf"/>
</dbReference>
<keyword evidence="2" id="KW-0238">DNA-binding</keyword>
<dbReference type="InterPro" id="IPR011711">
    <property type="entry name" value="GntR_C"/>
</dbReference>
<evidence type="ECO:0000256" key="3">
    <source>
        <dbReference type="ARBA" id="ARBA00023163"/>
    </source>
</evidence>
<evidence type="ECO:0000259" key="4">
    <source>
        <dbReference type="PROSITE" id="PS50949"/>
    </source>
</evidence>
<feature type="domain" description="HTH gntR-type" evidence="4">
    <location>
        <begin position="10"/>
        <end position="78"/>
    </location>
</feature>
<dbReference type="SUPFAM" id="SSF48008">
    <property type="entry name" value="GntR ligand-binding domain-like"/>
    <property type="match status" value="1"/>
</dbReference>
<keyword evidence="3" id="KW-0804">Transcription</keyword>
<dbReference type="InterPro" id="IPR008920">
    <property type="entry name" value="TF_FadR/GntR_C"/>
</dbReference>
<dbReference type="RefSeq" id="WP_073162409.1">
    <property type="nucleotide sequence ID" value="NZ_FQUW01000004.1"/>
</dbReference>
<dbReference type="SMART" id="SM00345">
    <property type="entry name" value="HTH_GNTR"/>
    <property type="match status" value="1"/>
</dbReference>
<gene>
    <name evidence="5" type="ORF">SAMN02745218_00126</name>
</gene>
<dbReference type="SUPFAM" id="SSF46785">
    <property type="entry name" value="Winged helix' DNA-binding domain"/>
    <property type="match status" value="1"/>
</dbReference>
<sequence>MFVPVVSENINRSQRIVAQIRTLIAEGKLKPGDRLPPERELAQLMNVSRTSVREAIQTLATMGMVTIKKGQGIFIAQNDVCSLMNTLSEFLVVKKDEVKELLEVRKVLETQAIALAVERATDEEIQTLRRLVEDALGRVTGNDIDPAYAREHDTRFHGLIFNATRNHILIAIVSSLYHVYDRMRSRTTAIPGRAVQSIKDHLRIVEAMARRDREAAVKAMLEHIESVDRAL</sequence>
<dbReference type="PANTHER" id="PTHR43537:SF5">
    <property type="entry name" value="UXU OPERON TRANSCRIPTIONAL REGULATOR"/>
    <property type="match status" value="1"/>
</dbReference>
<dbReference type="InterPro" id="IPR036388">
    <property type="entry name" value="WH-like_DNA-bd_sf"/>
</dbReference>
<evidence type="ECO:0000256" key="2">
    <source>
        <dbReference type="ARBA" id="ARBA00023125"/>
    </source>
</evidence>
<keyword evidence="1" id="KW-0805">Transcription regulation</keyword>
<name>A0A1M4SHJ6_9FIRM</name>
<evidence type="ECO:0000313" key="5">
    <source>
        <dbReference type="EMBL" id="SHE31666.1"/>
    </source>
</evidence>